<comment type="caution">
    <text evidence="2">The sequence shown here is derived from an EMBL/GenBank/DDBJ whole genome shotgun (WGS) entry which is preliminary data.</text>
</comment>
<organism evidence="2 3">
    <name type="scientific">Fusarium duplospermum</name>
    <dbReference type="NCBI Taxonomy" id="1325734"/>
    <lineage>
        <taxon>Eukaryota</taxon>
        <taxon>Fungi</taxon>
        <taxon>Dikarya</taxon>
        <taxon>Ascomycota</taxon>
        <taxon>Pezizomycotina</taxon>
        <taxon>Sordariomycetes</taxon>
        <taxon>Hypocreomycetidae</taxon>
        <taxon>Hypocreales</taxon>
        <taxon>Nectriaceae</taxon>
        <taxon>Fusarium</taxon>
        <taxon>Fusarium solani species complex</taxon>
    </lineage>
</organism>
<dbReference type="EMBL" id="NKCI01000030">
    <property type="protein sequence ID" value="RSL65172.1"/>
    <property type="molecule type" value="Genomic_DNA"/>
</dbReference>
<dbReference type="AlphaFoldDB" id="A0A428QIN9"/>
<proteinExistence type="predicted"/>
<keyword evidence="3" id="KW-1185">Reference proteome</keyword>
<reference evidence="2 3" key="1">
    <citation type="submission" date="2017-06" db="EMBL/GenBank/DDBJ databases">
        <title>Comparative genomic analysis of Ambrosia Fusariam Clade fungi.</title>
        <authorList>
            <person name="Stajich J.E."/>
            <person name="Carrillo J."/>
            <person name="Kijimoto T."/>
            <person name="Eskalen A."/>
            <person name="O'Donnell K."/>
            <person name="Kasson M."/>
        </authorList>
    </citation>
    <scope>NUCLEOTIDE SEQUENCE [LARGE SCALE GENOMIC DNA]</scope>
    <source>
        <strain evidence="2 3">NRRL62584</strain>
    </source>
</reference>
<evidence type="ECO:0000313" key="2">
    <source>
        <dbReference type="EMBL" id="RSL65172.1"/>
    </source>
</evidence>
<sequence length="114" mass="12768">MNSWRRDKILVCHPAIVTRMSALLDGYLLSLCLLRAKITEGRVRKTMRLFANNFACVVVRVYQTSSARLYELAEPCSCFESYALLTQSTRHAGPSPKGPTPLLSAMRSNPSKMC</sequence>
<evidence type="ECO:0000256" key="1">
    <source>
        <dbReference type="SAM" id="MobiDB-lite"/>
    </source>
</evidence>
<evidence type="ECO:0000313" key="3">
    <source>
        <dbReference type="Proteomes" id="UP000288168"/>
    </source>
</evidence>
<gene>
    <name evidence="2" type="ORF">CEP54_004351</name>
</gene>
<feature type="region of interest" description="Disordered" evidence="1">
    <location>
        <begin position="89"/>
        <end position="114"/>
    </location>
</feature>
<name>A0A428QIN9_9HYPO</name>
<dbReference type="Proteomes" id="UP000288168">
    <property type="component" value="Unassembled WGS sequence"/>
</dbReference>
<accession>A0A428QIN9</accession>
<protein>
    <submittedName>
        <fullName evidence="2">Uncharacterized protein</fullName>
    </submittedName>
</protein>